<feature type="transmembrane region" description="Helical" evidence="1">
    <location>
        <begin position="201"/>
        <end position="222"/>
    </location>
</feature>
<feature type="transmembrane region" description="Helical" evidence="1">
    <location>
        <begin position="63"/>
        <end position="84"/>
    </location>
</feature>
<dbReference type="Proteomes" id="UP000291822">
    <property type="component" value="Unassembled WGS sequence"/>
</dbReference>
<name>A0A4R0YZY2_9GAMM</name>
<gene>
    <name evidence="2" type="ORF">EZM97_04690</name>
</gene>
<reference evidence="2 3" key="1">
    <citation type="submission" date="2019-02" db="EMBL/GenBank/DDBJ databases">
        <title>Dyella amyloliquefaciens sp. nov., isolated from forest soil.</title>
        <authorList>
            <person name="Gao Z.-H."/>
            <person name="Qiu L.-H."/>
        </authorList>
    </citation>
    <scope>NUCLEOTIDE SEQUENCE [LARGE SCALE GENOMIC DNA]</scope>
    <source>
        <strain evidence="2 3">KACC 12747</strain>
    </source>
</reference>
<feature type="transmembrane region" description="Helical" evidence="1">
    <location>
        <begin position="91"/>
        <end position="109"/>
    </location>
</feature>
<comment type="caution">
    <text evidence="2">The sequence shown here is derived from an EMBL/GenBank/DDBJ whole genome shotgun (WGS) entry which is preliminary data.</text>
</comment>
<dbReference type="RefSeq" id="WP_131150574.1">
    <property type="nucleotide sequence ID" value="NZ_SJTG01000001.1"/>
</dbReference>
<proteinExistence type="predicted"/>
<sequence>MNPQITTPVRRPGWQWWFAFVLLILVVHEAHELAHTITGRFLCGQWAVRDFNSWNVPGCDSLWPTAAGPVFSYALMWLGLVLMGGAGPSRGLLALALIFAANPFARLFTVAMGGGDEMVLVRLLTSGAPAWRVAAVCTVVALTLPPMWAGWAATRGWSRRWVCCIALTLAGIGVTGVVLMLGFNRLLRAGVMTEVVSGAPMLVHVVTLVAVAGLLAWMPWLWRSRPV</sequence>
<evidence type="ECO:0000313" key="2">
    <source>
        <dbReference type="EMBL" id="TCI12648.1"/>
    </source>
</evidence>
<keyword evidence="1" id="KW-1133">Transmembrane helix</keyword>
<feature type="transmembrane region" description="Helical" evidence="1">
    <location>
        <begin position="161"/>
        <end position="181"/>
    </location>
</feature>
<evidence type="ECO:0000313" key="3">
    <source>
        <dbReference type="Proteomes" id="UP000291822"/>
    </source>
</evidence>
<organism evidence="2 3">
    <name type="scientific">Dyella soli</name>
    <dbReference type="NCBI Taxonomy" id="522319"/>
    <lineage>
        <taxon>Bacteria</taxon>
        <taxon>Pseudomonadati</taxon>
        <taxon>Pseudomonadota</taxon>
        <taxon>Gammaproteobacteria</taxon>
        <taxon>Lysobacterales</taxon>
        <taxon>Rhodanobacteraceae</taxon>
        <taxon>Dyella</taxon>
    </lineage>
</organism>
<evidence type="ECO:0000256" key="1">
    <source>
        <dbReference type="SAM" id="Phobius"/>
    </source>
</evidence>
<protein>
    <submittedName>
        <fullName evidence="2">Uncharacterized protein</fullName>
    </submittedName>
</protein>
<feature type="transmembrane region" description="Helical" evidence="1">
    <location>
        <begin position="129"/>
        <end position="149"/>
    </location>
</feature>
<keyword evidence="1" id="KW-0472">Membrane</keyword>
<dbReference type="EMBL" id="SJTG01000001">
    <property type="protein sequence ID" value="TCI12648.1"/>
    <property type="molecule type" value="Genomic_DNA"/>
</dbReference>
<dbReference type="AlphaFoldDB" id="A0A4R0YZY2"/>
<keyword evidence="1" id="KW-0812">Transmembrane</keyword>
<keyword evidence="3" id="KW-1185">Reference proteome</keyword>
<accession>A0A4R0YZY2</accession>